<feature type="domain" description="Amidohydrolase-related" evidence="2">
    <location>
        <begin position="323"/>
        <end position="654"/>
    </location>
</feature>
<evidence type="ECO:0000259" key="2">
    <source>
        <dbReference type="Pfam" id="PF01979"/>
    </source>
</evidence>
<dbReference type="InterPro" id="IPR051781">
    <property type="entry name" value="Metallo-dep_Hydrolase"/>
</dbReference>
<evidence type="ECO:0000256" key="1">
    <source>
        <dbReference type="SAM" id="SignalP"/>
    </source>
</evidence>
<organism evidence="3 4">
    <name type="scientific">Undibacterium amnicola</name>
    <dbReference type="NCBI Taxonomy" id="1834038"/>
    <lineage>
        <taxon>Bacteria</taxon>
        <taxon>Pseudomonadati</taxon>
        <taxon>Pseudomonadota</taxon>
        <taxon>Betaproteobacteria</taxon>
        <taxon>Burkholderiales</taxon>
        <taxon>Oxalobacteraceae</taxon>
        <taxon>Undibacterium</taxon>
    </lineage>
</organism>
<comment type="caution">
    <text evidence="3">The sequence shown here is derived from an EMBL/GenBank/DDBJ whole genome shotgun (WGS) entry which is preliminary data.</text>
</comment>
<dbReference type="InterPro" id="IPR006680">
    <property type="entry name" value="Amidohydro-rel"/>
</dbReference>
<dbReference type="RefSeq" id="WP_186890938.1">
    <property type="nucleotide sequence ID" value="NZ_JACOFU010000003.1"/>
</dbReference>
<dbReference type="SUPFAM" id="SSF51556">
    <property type="entry name" value="Metallo-dependent hydrolases"/>
    <property type="match status" value="1"/>
</dbReference>
<dbReference type="InterPro" id="IPR032466">
    <property type="entry name" value="Metal_Hydrolase"/>
</dbReference>
<evidence type="ECO:0000313" key="3">
    <source>
        <dbReference type="EMBL" id="MBC3831913.1"/>
    </source>
</evidence>
<dbReference type="PANTHER" id="PTHR43135">
    <property type="entry name" value="ALPHA-D-RIBOSE 1-METHYLPHOSPHONATE 5-TRIPHOSPHATE DIPHOSPHATASE"/>
    <property type="match status" value="1"/>
</dbReference>
<feature type="signal peptide" evidence="1">
    <location>
        <begin position="1"/>
        <end position="22"/>
    </location>
</feature>
<evidence type="ECO:0000313" key="4">
    <source>
        <dbReference type="Proteomes" id="UP000643610"/>
    </source>
</evidence>
<keyword evidence="1" id="KW-0732">Signal</keyword>
<dbReference type="PANTHER" id="PTHR43135:SF3">
    <property type="entry name" value="ALPHA-D-RIBOSE 1-METHYLPHOSPHONATE 5-TRIPHOSPHATE DIPHOSPHATASE"/>
    <property type="match status" value="1"/>
</dbReference>
<dbReference type="Gene3D" id="2.30.40.10">
    <property type="entry name" value="Urease, subunit C, domain 1"/>
    <property type="match status" value="2"/>
</dbReference>
<dbReference type="Proteomes" id="UP000643610">
    <property type="component" value="Unassembled WGS sequence"/>
</dbReference>
<name>A0ABR6XQZ6_9BURK</name>
<protein>
    <submittedName>
        <fullName evidence="3">Amidohydrolase family protein</fullName>
    </submittedName>
</protein>
<feature type="chain" id="PRO_5046304071" evidence="1">
    <location>
        <begin position="23"/>
        <end position="707"/>
    </location>
</feature>
<accession>A0ABR6XQZ6</accession>
<proteinExistence type="predicted"/>
<reference evidence="3 4" key="1">
    <citation type="submission" date="2020-08" db="EMBL/GenBank/DDBJ databases">
        <title>Novel species isolated from subtropical streams in China.</title>
        <authorList>
            <person name="Lu H."/>
        </authorList>
    </citation>
    <scope>NUCLEOTIDE SEQUENCE [LARGE SCALE GENOMIC DNA]</scope>
    <source>
        <strain evidence="3 4">KCTC 52442</strain>
    </source>
</reference>
<dbReference type="Pfam" id="PF01979">
    <property type="entry name" value="Amidohydro_1"/>
    <property type="match status" value="1"/>
</dbReference>
<dbReference type="Gene3D" id="3.20.20.140">
    <property type="entry name" value="Metal-dependent hydrolases"/>
    <property type="match status" value="2"/>
</dbReference>
<dbReference type="EMBL" id="JACOFU010000003">
    <property type="protein sequence ID" value="MBC3831913.1"/>
    <property type="molecule type" value="Genomic_DNA"/>
</dbReference>
<gene>
    <name evidence="3" type="ORF">H8K33_10370</name>
</gene>
<dbReference type="InterPro" id="IPR011059">
    <property type="entry name" value="Metal-dep_hydrolase_composite"/>
</dbReference>
<keyword evidence="4" id="KW-1185">Reference proteome</keyword>
<sequence>MKFIKTIIASSMVLLSTANAFADTQTTKYLIFVENGKQAGEQIVQRDDQGLTKVRFIFKDNGRGPELNEEFRLGADGLIKEYKVMGNSTFGAVVNESYQRTGDQAEWKSTSEQGKKTVSGSALYIPLNSSFAIGSLSITALEKSADKRLALLPSGTLSQSKIGELEVSNGDKKQTVQLLAQTGIGLSPTFVWATTGAEPRLFAVVIPGYMKMVEEGWQANGEAMANFQKAAESKVLVERAKKLQHPLSGLTVIRNARIFDSDKAQLKAASDVYVLRGRITAILPAGSPVRGAVAEIDAQGKILLPGLFDMHGHVGRWDGGLNIAAGVTSVRDMGNDNAQMQLLLNEISNGNLLGPQIVPAGFLEGESPYSANNGFVIKNLAEAKNAIDWYAQHGYPQLKIYNSFPKEILKDTVAYAHSRGLRVSGHIPVGLRAFEALDAGYDEIQHINQVMLNFLATPKTDTRTLDRFILPSEKTVDIDFNSKPVKDFIARLKAKQIAIDPTLATFSFLRQKDGTINQPFAAIADHMPPDVRRGFSVGTMKIADDATHQRYEKSYAKMIDFVGRLYKAGVPIVAGTDELTGFTLHSELALLVKAGLSPAQALQVATRNGAIYTRTQHERGSISVGKLADLILVDGDPTKNIEDIRKVSAVITRGYLMYPSEIHQSMGIKPFVNQPPTLKQLQPVSASNPIGMNEGAMQRFIGTARHD</sequence>
<dbReference type="SUPFAM" id="SSF51338">
    <property type="entry name" value="Composite domain of metallo-dependent hydrolases"/>
    <property type="match status" value="1"/>
</dbReference>